<evidence type="ECO:0000313" key="1">
    <source>
        <dbReference type="EMBL" id="SJM34025.1"/>
    </source>
</evidence>
<dbReference type="AlphaFoldDB" id="A0A2P9AS77"/>
<sequence length="100" mass="10600">MLPVPPMLPVPLPSMLPLPLMLPVPPTLPVPWSPTLPLPAMVSLLAVPVGWPSPLVSGGHKRHCFPAEIWRSIACANAGTVAVEPKNALEISTIPVPARR</sequence>
<protein>
    <submittedName>
        <fullName evidence="1">Uncharacterized protein</fullName>
    </submittedName>
</protein>
<dbReference type="EMBL" id="FUIG01000046">
    <property type="protein sequence ID" value="SJM34025.1"/>
    <property type="molecule type" value="Genomic_DNA"/>
</dbReference>
<proteinExistence type="predicted"/>
<keyword evidence="2" id="KW-1185">Reference proteome</keyword>
<dbReference type="Proteomes" id="UP000245698">
    <property type="component" value="Unassembled WGS sequence"/>
</dbReference>
<name>A0A2P9AS77_9HYPH</name>
<accession>A0A2P9AS77</accession>
<evidence type="ECO:0000313" key="2">
    <source>
        <dbReference type="Proteomes" id="UP000245698"/>
    </source>
</evidence>
<gene>
    <name evidence="1" type="ORF">BQ8482_380208</name>
</gene>
<reference evidence="2" key="1">
    <citation type="submission" date="2016-12" db="EMBL/GenBank/DDBJ databases">
        <authorList>
            <person name="Brunel B."/>
        </authorList>
    </citation>
    <scope>NUCLEOTIDE SEQUENCE [LARGE SCALE GENOMIC DNA]</scope>
</reference>
<organism evidence="1 2">
    <name type="scientific">Mesorhizobium delmotii</name>
    <dbReference type="NCBI Taxonomy" id="1631247"/>
    <lineage>
        <taxon>Bacteria</taxon>
        <taxon>Pseudomonadati</taxon>
        <taxon>Pseudomonadota</taxon>
        <taxon>Alphaproteobacteria</taxon>
        <taxon>Hyphomicrobiales</taxon>
        <taxon>Phyllobacteriaceae</taxon>
        <taxon>Mesorhizobium</taxon>
    </lineage>
</organism>